<evidence type="ECO:0000256" key="3">
    <source>
        <dbReference type="ARBA" id="ARBA00022475"/>
    </source>
</evidence>
<evidence type="ECO:0000259" key="10">
    <source>
        <dbReference type="PROSITE" id="PS50893"/>
    </source>
</evidence>
<comment type="function">
    <text evidence="9">Part of the ABC transporter FtsEX involved in cellular division.</text>
</comment>
<comment type="similarity">
    <text evidence="1 9">Belongs to the ABC transporter superfamily.</text>
</comment>
<keyword evidence="4 9" id="KW-0132">Cell division</keyword>
<accession>A0A1F6C2Y1</accession>
<dbReference type="GO" id="GO:0022857">
    <property type="term" value="F:transmembrane transporter activity"/>
    <property type="evidence" value="ECO:0007669"/>
    <property type="project" value="TreeGrafter"/>
</dbReference>
<evidence type="ECO:0000313" key="11">
    <source>
        <dbReference type="EMBL" id="OGG43433.1"/>
    </source>
</evidence>
<evidence type="ECO:0000256" key="9">
    <source>
        <dbReference type="RuleBase" id="RU365094"/>
    </source>
</evidence>
<dbReference type="AlphaFoldDB" id="A0A1F6C2Y1"/>
<dbReference type="Pfam" id="PF00005">
    <property type="entry name" value="ABC_tran"/>
    <property type="match status" value="1"/>
</dbReference>
<dbReference type="GO" id="GO:0005524">
    <property type="term" value="F:ATP binding"/>
    <property type="evidence" value="ECO:0007669"/>
    <property type="project" value="UniProtKB-UniRule"/>
</dbReference>
<organism evidence="11 12">
    <name type="scientific">Candidatus Kaiserbacteria bacterium RIFCSPHIGHO2_01_FULL_48_10</name>
    <dbReference type="NCBI Taxonomy" id="1798476"/>
    <lineage>
        <taxon>Bacteria</taxon>
        <taxon>Candidatus Kaiseribacteriota</taxon>
    </lineage>
</organism>
<evidence type="ECO:0000256" key="1">
    <source>
        <dbReference type="ARBA" id="ARBA00005417"/>
    </source>
</evidence>
<comment type="subcellular location">
    <subcellularLocation>
        <location evidence="9">Cell membrane</location>
        <topology evidence="9">Peripheral membrane protein</topology>
        <orientation evidence="9">Cytoplasmic side</orientation>
    </subcellularLocation>
</comment>
<keyword evidence="3 9" id="KW-1003">Cell membrane</keyword>
<reference evidence="11 12" key="1">
    <citation type="journal article" date="2016" name="Nat. Commun.">
        <title>Thousands of microbial genomes shed light on interconnected biogeochemical processes in an aquifer system.</title>
        <authorList>
            <person name="Anantharaman K."/>
            <person name="Brown C.T."/>
            <person name="Hug L.A."/>
            <person name="Sharon I."/>
            <person name="Castelle C.J."/>
            <person name="Probst A.J."/>
            <person name="Thomas B.C."/>
            <person name="Singh A."/>
            <person name="Wilkins M.J."/>
            <person name="Karaoz U."/>
            <person name="Brodie E.L."/>
            <person name="Williams K.H."/>
            <person name="Hubbard S.S."/>
            <person name="Banfield J.F."/>
        </authorList>
    </citation>
    <scope>NUCLEOTIDE SEQUENCE [LARGE SCALE GENOMIC DNA]</scope>
</reference>
<evidence type="ECO:0000256" key="8">
    <source>
        <dbReference type="ARBA" id="ARBA00023306"/>
    </source>
</evidence>
<evidence type="ECO:0000256" key="5">
    <source>
        <dbReference type="ARBA" id="ARBA00022741"/>
    </source>
</evidence>
<dbReference type="Gene3D" id="3.40.50.300">
    <property type="entry name" value="P-loop containing nucleotide triphosphate hydrolases"/>
    <property type="match status" value="1"/>
</dbReference>
<dbReference type="PANTHER" id="PTHR24220">
    <property type="entry name" value="IMPORT ATP-BINDING PROTEIN"/>
    <property type="match status" value="1"/>
</dbReference>
<evidence type="ECO:0000256" key="2">
    <source>
        <dbReference type="ARBA" id="ARBA00020019"/>
    </source>
</evidence>
<name>A0A1F6C2Y1_9BACT</name>
<dbReference type="PROSITE" id="PS00211">
    <property type="entry name" value="ABC_TRANSPORTER_1"/>
    <property type="match status" value="1"/>
</dbReference>
<dbReference type="PROSITE" id="PS50893">
    <property type="entry name" value="ABC_TRANSPORTER_2"/>
    <property type="match status" value="1"/>
</dbReference>
<dbReference type="InterPro" id="IPR005286">
    <property type="entry name" value="Cell_div_FtsE"/>
</dbReference>
<evidence type="ECO:0000256" key="7">
    <source>
        <dbReference type="ARBA" id="ARBA00023136"/>
    </source>
</evidence>
<comment type="subunit">
    <text evidence="9">Homodimer. Forms a membrane-associated complex with FtsX.</text>
</comment>
<dbReference type="PANTHER" id="PTHR24220:SF470">
    <property type="entry name" value="CELL DIVISION ATP-BINDING PROTEIN FTSE"/>
    <property type="match status" value="1"/>
</dbReference>
<keyword evidence="5 9" id="KW-0547">Nucleotide-binding</keyword>
<keyword evidence="8 9" id="KW-0131">Cell cycle</keyword>
<dbReference type="Proteomes" id="UP000178249">
    <property type="component" value="Unassembled WGS sequence"/>
</dbReference>
<keyword evidence="6 9" id="KW-0067">ATP-binding</keyword>
<evidence type="ECO:0000256" key="4">
    <source>
        <dbReference type="ARBA" id="ARBA00022618"/>
    </source>
</evidence>
<dbReference type="SMART" id="SM00382">
    <property type="entry name" value="AAA"/>
    <property type="match status" value="1"/>
</dbReference>
<protein>
    <recommendedName>
        <fullName evidence="2 9">Cell division ATP-binding protein FtsE</fullName>
    </recommendedName>
</protein>
<dbReference type="NCBIfam" id="TIGR02673">
    <property type="entry name" value="FtsE"/>
    <property type="match status" value="1"/>
</dbReference>
<proteinExistence type="inferred from homology"/>
<dbReference type="FunFam" id="3.40.50.300:FF:000056">
    <property type="entry name" value="Cell division ATP-binding protein FtsE"/>
    <property type="match status" value="1"/>
</dbReference>
<dbReference type="InterPro" id="IPR017871">
    <property type="entry name" value="ABC_transporter-like_CS"/>
</dbReference>
<sequence>MISFTNVAKFYENGATSVALEEINLKINAGEFVTLVGKSGAGKSTLVKLIIGEEQPSRGKVVVAGQNVGTMRASDLPTLRRKLGVVFQDFRLLPKKTVHENVAFAMEVAGRPEREIAEVVPQVLDMVGLADRARHFPGQLSGGEKQRVAIARAMINRPMVIIADEPTGNLDPVNTWEIIKLLTKINELGTTIILATHSKDIVNALGKRVVSIDKGKVVRDEHNGRYILN</sequence>
<dbReference type="InterPro" id="IPR003439">
    <property type="entry name" value="ABC_transporter-like_ATP-bd"/>
</dbReference>
<dbReference type="InterPro" id="IPR015854">
    <property type="entry name" value="ABC_transpr_LolD-like"/>
</dbReference>
<evidence type="ECO:0000256" key="6">
    <source>
        <dbReference type="ARBA" id="ARBA00022840"/>
    </source>
</evidence>
<feature type="domain" description="ABC transporter" evidence="10">
    <location>
        <begin position="2"/>
        <end position="228"/>
    </location>
</feature>
<comment type="caution">
    <text evidence="11">The sequence shown here is derived from an EMBL/GenBank/DDBJ whole genome shotgun (WGS) entry which is preliminary data.</text>
</comment>
<dbReference type="GO" id="GO:0005886">
    <property type="term" value="C:plasma membrane"/>
    <property type="evidence" value="ECO:0007669"/>
    <property type="project" value="UniProtKB-SubCell"/>
</dbReference>
<evidence type="ECO:0000313" key="12">
    <source>
        <dbReference type="Proteomes" id="UP000178249"/>
    </source>
</evidence>
<dbReference type="InterPro" id="IPR027417">
    <property type="entry name" value="P-loop_NTPase"/>
</dbReference>
<gene>
    <name evidence="9" type="primary">ftsE</name>
    <name evidence="11" type="ORF">A2841_04230</name>
</gene>
<dbReference type="SUPFAM" id="SSF52540">
    <property type="entry name" value="P-loop containing nucleoside triphosphate hydrolases"/>
    <property type="match status" value="1"/>
</dbReference>
<dbReference type="GO" id="GO:0016887">
    <property type="term" value="F:ATP hydrolysis activity"/>
    <property type="evidence" value="ECO:0007669"/>
    <property type="project" value="InterPro"/>
</dbReference>
<dbReference type="EMBL" id="MFKP01000040">
    <property type="protein sequence ID" value="OGG43433.1"/>
    <property type="molecule type" value="Genomic_DNA"/>
</dbReference>
<dbReference type="InterPro" id="IPR003593">
    <property type="entry name" value="AAA+_ATPase"/>
</dbReference>
<keyword evidence="7 9" id="KW-0472">Membrane</keyword>
<dbReference type="GO" id="GO:0051301">
    <property type="term" value="P:cell division"/>
    <property type="evidence" value="ECO:0007669"/>
    <property type="project" value="UniProtKB-UniRule"/>
</dbReference>